<feature type="domain" description="Acyl-CoA oxidase/dehydrogenase middle" evidence="12">
    <location>
        <begin position="163"/>
        <end position="271"/>
    </location>
</feature>
<comment type="catalytic activity">
    <reaction evidence="6">
        <text>3-(methylsulfanyl)propanoyl-CoA + oxidized [electron-transfer flavoprotein] + H(+) = 3-(methylsulfanyl)acryloyl-CoA + reduced [electron-transfer flavoprotein]</text>
        <dbReference type="Rhea" id="RHEA:52612"/>
        <dbReference type="Rhea" id="RHEA-COMP:10685"/>
        <dbReference type="Rhea" id="RHEA-COMP:10686"/>
        <dbReference type="ChEBI" id="CHEBI:15378"/>
        <dbReference type="ChEBI" id="CHEBI:57692"/>
        <dbReference type="ChEBI" id="CHEBI:58307"/>
        <dbReference type="ChEBI" id="CHEBI:82815"/>
        <dbReference type="ChEBI" id="CHEBI:84994"/>
        <dbReference type="EC" id="1.3.99.41"/>
    </reaction>
    <physiologicalReaction direction="left-to-right" evidence="6">
        <dbReference type="Rhea" id="RHEA:52613"/>
    </physiologicalReaction>
</comment>
<feature type="domain" description="Acyl-CoA dehydrogenase/oxidase C-terminal" evidence="11">
    <location>
        <begin position="282"/>
        <end position="451"/>
    </location>
</feature>
<dbReference type="Pfam" id="PF02770">
    <property type="entry name" value="Acyl-CoA_dh_M"/>
    <property type="match status" value="1"/>
</dbReference>
<evidence type="ECO:0000256" key="9">
    <source>
        <dbReference type="ARBA" id="ARBA00069043"/>
    </source>
</evidence>
<evidence type="ECO:0000256" key="1">
    <source>
        <dbReference type="ARBA" id="ARBA00001974"/>
    </source>
</evidence>
<organism evidence="15 16">
    <name type="scientific">Pontixanthobacter aquaemixtae</name>
    <dbReference type="NCBI Taxonomy" id="1958940"/>
    <lineage>
        <taxon>Bacteria</taxon>
        <taxon>Pseudomonadati</taxon>
        <taxon>Pseudomonadota</taxon>
        <taxon>Alphaproteobacteria</taxon>
        <taxon>Sphingomonadales</taxon>
        <taxon>Erythrobacteraceae</taxon>
        <taxon>Pontixanthobacter</taxon>
    </lineage>
</organism>
<evidence type="ECO:0000259" key="14">
    <source>
        <dbReference type="Pfam" id="PF12806"/>
    </source>
</evidence>
<dbReference type="Gene3D" id="1.20.140.10">
    <property type="entry name" value="Butyryl-CoA Dehydrogenase, subunit A, domain 3"/>
    <property type="match status" value="1"/>
</dbReference>
<dbReference type="EMBL" id="WTYX01000001">
    <property type="protein sequence ID" value="MXO90214.1"/>
    <property type="molecule type" value="Genomic_DNA"/>
</dbReference>
<dbReference type="InterPro" id="IPR052166">
    <property type="entry name" value="Diverse_Acyl-CoA_DH"/>
</dbReference>
<protein>
    <recommendedName>
        <fullName evidence="9">3-methylmercaptopropionyl-CoA dehydrogenase</fullName>
        <ecNumber evidence="8">1.3.99.41</ecNumber>
    </recommendedName>
</protein>
<dbReference type="Proteomes" id="UP000442714">
    <property type="component" value="Unassembled WGS sequence"/>
</dbReference>
<evidence type="ECO:0000259" key="11">
    <source>
        <dbReference type="Pfam" id="PF00441"/>
    </source>
</evidence>
<keyword evidence="4 10" id="KW-0274">FAD</keyword>
<dbReference type="OrthoDB" id="9807883at2"/>
<evidence type="ECO:0000256" key="4">
    <source>
        <dbReference type="ARBA" id="ARBA00022827"/>
    </source>
</evidence>
<keyword evidence="16" id="KW-1185">Reference proteome</keyword>
<dbReference type="InterPro" id="IPR036250">
    <property type="entry name" value="AcylCo_DH-like_C"/>
</dbReference>
<dbReference type="GO" id="GO:0050660">
    <property type="term" value="F:flavin adenine dinucleotide binding"/>
    <property type="evidence" value="ECO:0007669"/>
    <property type="project" value="InterPro"/>
</dbReference>
<dbReference type="InterPro" id="IPR009075">
    <property type="entry name" value="AcylCo_DH/oxidase_C"/>
</dbReference>
<dbReference type="Pfam" id="PF12806">
    <property type="entry name" value="Acyl-CoA_dh_C"/>
    <property type="match status" value="1"/>
</dbReference>
<dbReference type="Pfam" id="PF02771">
    <property type="entry name" value="Acyl-CoA_dh_N"/>
    <property type="match status" value="1"/>
</dbReference>
<dbReference type="GO" id="GO:0016627">
    <property type="term" value="F:oxidoreductase activity, acting on the CH-CH group of donors"/>
    <property type="evidence" value="ECO:0007669"/>
    <property type="project" value="InterPro"/>
</dbReference>
<comment type="function">
    <text evidence="7">Involved in the assimilation of dimethylsulphoniopropionate (DMSP), an important compound in the fixation of carbon in marine phytoplankton, by mediating the conversion of 3-(methylthio)propanoyl-CoA (MMPA-CoA) to 3-(methylthio)acryloyl-CoA (MTA-CoA).</text>
</comment>
<dbReference type="SUPFAM" id="SSF47203">
    <property type="entry name" value="Acyl-CoA dehydrogenase C-terminal domain-like"/>
    <property type="match status" value="1"/>
</dbReference>
<dbReference type="AlphaFoldDB" id="A0A844ZRS3"/>
<evidence type="ECO:0000256" key="3">
    <source>
        <dbReference type="ARBA" id="ARBA00022630"/>
    </source>
</evidence>
<sequence length="601" mass="64905">MPTYTAPTRDARFVVNELLDLASYNNLPGFESATPDMIDTVINEAGKFCSEVLAPINHSGDKEGCTRHEDGSVTTPSGFKEAFEQYRESGWGTISQPEQFGGQGMPHVLGMLIEEFVGTANQAFAMYPGLTGGAVAAILAKGSPEQQEKYLHKMIANEWLGTMNLTEPHCGTDLGMIRTKAEPQADGSYAITGTKIFISAGEHDLTENIIHLVLAKTPGAPDSSKGISLFIVPKFHVNDDGSLGDRNGVMCGSIEEKMGIHGNSTCVMNYDGATGYMVGEENKGLAAMFVMMNAARLGVGIQGYAQAEVAYQNAVAYALDRRQGRALTGPAEPEEKADPIFVHADVRRMLMDAKAYTEGMRALAMWGALQVDLTHKAETEEERAKANEIISLLTPVIKGYGTDKGYDVANNMQQVFGGHGYIQEWGMEQFVRDSRIAMIYEGTNGVQAMDLCGRKLAQNGGAAIQAFFAIIDEEIAAAKANETLAPFAEKLEKALGEQKAATMWFMQNAMANPDNLGAGAHHYMHIMGIVSLGLMWLRMATVADAKLAEGTEDKAFYEAKLATARYYGDRFLPDAGALRRKLEAGSESMMALGADAFQTAA</sequence>
<evidence type="ECO:0000256" key="6">
    <source>
        <dbReference type="ARBA" id="ARBA00051388"/>
    </source>
</evidence>
<evidence type="ECO:0000256" key="7">
    <source>
        <dbReference type="ARBA" id="ARBA00058683"/>
    </source>
</evidence>
<name>A0A844ZRS3_9SPHN</name>
<evidence type="ECO:0000256" key="10">
    <source>
        <dbReference type="RuleBase" id="RU362125"/>
    </source>
</evidence>
<evidence type="ECO:0000313" key="15">
    <source>
        <dbReference type="EMBL" id="MXO90214.1"/>
    </source>
</evidence>
<keyword evidence="3 10" id="KW-0285">Flavoprotein</keyword>
<dbReference type="PANTHER" id="PTHR42803:SF1">
    <property type="entry name" value="BROAD-SPECIFICITY LINEAR ACYL-COA DEHYDROGENASE FADE5"/>
    <property type="match status" value="1"/>
</dbReference>
<evidence type="ECO:0000256" key="2">
    <source>
        <dbReference type="ARBA" id="ARBA00009347"/>
    </source>
</evidence>
<proteinExistence type="inferred from homology"/>
<dbReference type="RefSeq" id="WP_160603691.1">
    <property type="nucleotide sequence ID" value="NZ_WTYX01000001.1"/>
</dbReference>
<dbReference type="Pfam" id="PF00441">
    <property type="entry name" value="Acyl-CoA_dh_1"/>
    <property type="match status" value="1"/>
</dbReference>
<evidence type="ECO:0000256" key="8">
    <source>
        <dbReference type="ARBA" id="ARBA00066694"/>
    </source>
</evidence>
<dbReference type="EC" id="1.3.99.41" evidence="8"/>
<evidence type="ECO:0000259" key="13">
    <source>
        <dbReference type="Pfam" id="PF02771"/>
    </source>
</evidence>
<dbReference type="FunFam" id="2.40.110.10:FF:000031">
    <property type="entry name" value="Acyl-CoA dehydrogenase, putative"/>
    <property type="match status" value="1"/>
</dbReference>
<dbReference type="InterPro" id="IPR009100">
    <property type="entry name" value="AcylCoA_DH/oxidase_NM_dom_sf"/>
</dbReference>
<keyword evidence="5 10" id="KW-0560">Oxidoreductase</keyword>
<dbReference type="InterPro" id="IPR037069">
    <property type="entry name" value="AcylCoA_DH/ox_N_sf"/>
</dbReference>
<feature type="domain" description="Acyl-CoA dehydrogenase/oxidase N-terminal" evidence="13">
    <location>
        <begin position="44"/>
        <end position="158"/>
    </location>
</feature>
<dbReference type="Gene3D" id="1.10.540.10">
    <property type="entry name" value="Acyl-CoA dehydrogenase/oxidase, N-terminal domain"/>
    <property type="match status" value="1"/>
</dbReference>
<feature type="domain" description="Acetyl-CoA dehydrogenase-like C-terminal" evidence="14">
    <location>
        <begin position="468"/>
        <end position="592"/>
    </location>
</feature>
<comment type="cofactor">
    <cofactor evidence="1 10">
        <name>FAD</name>
        <dbReference type="ChEBI" id="CHEBI:57692"/>
    </cofactor>
</comment>
<dbReference type="SUPFAM" id="SSF56645">
    <property type="entry name" value="Acyl-CoA dehydrogenase NM domain-like"/>
    <property type="match status" value="1"/>
</dbReference>
<dbReference type="PANTHER" id="PTHR42803">
    <property type="entry name" value="ACYL-COA DEHYDROGENASE"/>
    <property type="match status" value="1"/>
</dbReference>
<dbReference type="InterPro" id="IPR013786">
    <property type="entry name" value="AcylCoA_DH/ox_N"/>
</dbReference>
<dbReference type="InterPro" id="IPR046373">
    <property type="entry name" value="Acyl-CoA_Oxase/DH_mid-dom_sf"/>
</dbReference>
<gene>
    <name evidence="15" type="ORF">GRI41_05235</name>
</gene>
<comment type="similarity">
    <text evidence="2 10">Belongs to the acyl-CoA dehydrogenase family.</text>
</comment>
<dbReference type="Gene3D" id="2.40.110.10">
    <property type="entry name" value="Butyryl-CoA Dehydrogenase, subunit A, domain 2"/>
    <property type="match status" value="1"/>
</dbReference>
<evidence type="ECO:0000313" key="16">
    <source>
        <dbReference type="Proteomes" id="UP000442714"/>
    </source>
</evidence>
<comment type="caution">
    <text evidence="15">The sequence shown here is derived from an EMBL/GenBank/DDBJ whole genome shotgun (WGS) entry which is preliminary data.</text>
</comment>
<evidence type="ECO:0000259" key="12">
    <source>
        <dbReference type="Pfam" id="PF02770"/>
    </source>
</evidence>
<dbReference type="InterPro" id="IPR006091">
    <property type="entry name" value="Acyl-CoA_Oxase/DH_mid-dom"/>
</dbReference>
<evidence type="ECO:0000256" key="5">
    <source>
        <dbReference type="ARBA" id="ARBA00023002"/>
    </source>
</evidence>
<reference evidence="15 16" key="1">
    <citation type="submission" date="2019-12" db="EMBL/GenBank/DDBJ databases">
        <title>Genomic-based taxomic classification of the family Erythrobacteraceae.</title>
        <authorList>
            <person name="Xu L."/>
        </authorList>
    </citation>
    <scope>NUCLEOTIDE SEQUENCE [LARGE SCALE GENOMIC DNA]</scope>
    <source>
        <strain evidence="15 16">KCTC 52763</strain>
    </source>
</reference>
<dbReference type="InterPro" id="IPR025878">
    <property type="entry name" value="Acyl-CoA_dh-like_C_dom"/>
</dbReference>
<accession>A0A844ZRS3</accession>